<dbReference type="RefSeq" id="XP_019628892.1">
    <property type="nucleotide sequence ID" value="XM_019773333.1"/>
</dbReference>
<evidence type="ECO:0000259" key="18">
    <source>
        <dbReference type="Pfam" id="PF00264"/>
    </source>
</evidence>
<keyword evidence="5 16" id="KW-0812">Transmembrane</keyword>
<dbReference type="AlphaFoldDB" id="A0A6P4ZCR3"/>
<evidence type="ECO:0000256" key="16">
    <source>
        <dbReference type="SAM" id="Phobius"/>
    </source>
</evidence>
<dbReference type="PRINTS" id="PR00092">
    <property type="entry name" value="TYROSINASE"/>
</dbReference>
<organism evidence="19 20">
    <name type="scientific">Branchiostoma belcheri</name>
    <name type="common">Amphioxus</name>
    <dbReference type="NCBI Taxonomy" id="7741"/>
    <lineage>
        <taxon>Eukaryota</taxon>
        <taxon>Metazoa</taxon>
        <taxon>Chordata</taxon>
        <taxon>Cephalochordata</taxon>
        <taxon>Leptocardii</taxon>
        <taxon>Amphioxiformes</taxon>
        <taxon>Branchiostomatidae</taxon>
        <taxon>Branchiostoma</taxon>
    </lineage>
</organism>
<evidence type="ECO:0000256" key="9">
    <source>
        <dbReference type="ARBA" id="ARBA00023008"/>
    </source>
</evidence>
<feature type="transmembrane region" description="Helical" evidence="16">
    <location>
        <begin position="487"/>
        <end position="510"/>
    </location>
</feature>
<dbReference type="GO" id="GO:0042438">
    <property type="term" value="P:melanin biosynthetic process"/>
    <property type="evidence" value="ECO:0007669"/>
    <property type="project" value="UniProtKB-KW"/>
</dbReference>
<evidence type="ECO:0000256" key="5">
    <source>
        <dbReference type="ARBA" id="ARBA00022692"/>
    </source>
</evidence>
<dbReference type="EC" id="1.14.18.1" evidence="4"/>
<keyword evidence="16" id="KW-1133">Transmembrane helix</keyword>
<keyword evidence="12 16" id="KW-0472">Membrane</keyword>
<evidence type="ECO:0000256" key="17">
    <source>
        <dbReference type="SAM" id="SignalP"/>
    </source>
</evidence>
<keyword evidence="8" id="KW-0560">Oxidoreductase</keyword>
<evidence type="ECO:0000256" key="10">
    <source>
        <dbReference type="ARBA" id="ARBA00023033"/>
    </source>
</evidence>
<evidence type="ECO:0000256" key="4">
    <source>
        <dbReference type="ARBA" id="ARBA00011906"/>
    </source>
</evidence>
<keyword evidence="11" id="KW-0470">Melanin biosynthesis</keyword>
<evidence type="ECO:0000313" key="19">
    <source>
        <dbReference type="Proteomes" id="UP000515135"/>
    </source>
</evidence>
<evidence type="ECO:0000256" key="12">
    <source>
        <dbReference type="ARBA" id="ARBA00023136"/>
    </source>
</evidence>
<evidence type="ECO:0000256" key="7">
    <source>
        <dbReference type="ARBA" id="ARBA00022729"/>
    </source>
</evidence>
<evidence type="ECO:0000256" key="3">
    <source>
        <dbReference type="ARBA" id="ARBA00009928"/>
    </source>
</evidence>
<reference evidence="20" key="1">
    <citation type="submission" date="2025-08" db="UniProtKB">
        <authorList>
            <consortium name="RefSeq"/>
        </authorList>
    </citation>
    <scope>IDENTIFICATION</scope>
    <source>
        <tissue evidence="20">Gonad</tissue>
    </source>
</reference>
<gene>
    <name evidence="20" type="primary">LOC109473472</name>
</gene>
<evidence type="ECO:0000256" key="8">
    <source>
        <dbReference type="ARBA" id="ARBA00023002"/>
    </source>
</evidence>
<sequence length="518" mass="56899">MATTKRLVFVAVWLSLVLVADAQFPRACTDAVSFAKRECCPIPAGFTEPCGGAGRGRCVNFTDQTPTDQKGWPDTYDTDDRRRWPSVFFTRFCRCEGNFGWADCGFCKFGFYGSNCTETKLLTRKNVLNLTAEEKNKFVAYVNNTKYAQIQYVVASQSYVNSSVIPQFRNVSAYDYFVYLQHFVDHLPAAGSSHTSEVDFAHHSSGFATFNRAIVLGFERAVQFVNGDFDFALPYYDWTKTPRCNSSNVCSNDLLGATKDASGLLDDVSVFSRWETVCYRNATTEDKPCDVTVKSGPIVRKADGDLPTEEDVNFALRFTTFDQSCYDTASDCSFRNLLEGFVNTTTGIYDPNGNYLNARVHQSLGGTGGTMTQQSYAANDPIFFLHSCFLDLIFEKWMRKHNVAVEDALPESGAAPGHNRYENIVPFFPPFPHADAYKRSTELGYDYADIDSIGTSGRNIGPTDCPVTPPTTKPTTVPEPGGITGGVIAGFCVAAALGIAALGLVAFCALSNKSKPAP</sequence>
<dbReference type="GO" id="GO:0004503">
    <property type="term" value="F:tyrosinase activity"/>
    <property type="evidence" value="ECO:0007669"/>
    <property type="project" value="UniProtKB-EC"/>
</dbReference>
<keyword evidence="6" id="KW-0479">Metal-binding</keyword>
<evidence type="ECO:0000313" key="20">
    <source>
        <dbReference type="RefSeq" id="XP_019628892.1"/>
    </source>
</evidence>
<dbReference type="KEGG" id="bbel:109473472"/>
<feature type="domain" description="Tyrosinase copper-binding" evidence="18">
    <location>
        <begin position="173"/>
        <end position="399"/>
    </location>
</feature>
<evidence type="ECO:0000256" key="6">
    <source>
        <dbReference type="ARBA" id="ARBA00022723"/>
    </source>
</evidence>
<dbReference type="GeneID" id="109473472"/>
<name>A0A6P4ZCR3_BRABE</name>
<comment type="subcellular location">
    <subcellularLocation>
        <location evidence="2">Melanosome membrane</location>
        <topology evidence="2">Single-pass type I membrane protein</topology>
    </subcellularLocation>
</comment>
<evidence type="ECO:0000256" key="13">
    <source>
        <dbReference type="ARBA" id="ARBA00023180"/>
    </source>
</evidence>
<keyword evidence="7 17" id="KW-0732">Signal</keyword>
<feature type="signal peptide" evidence="17">
    <location>
        <begin position="1"/>
        <end position="22"/>
    </location>
</feature>
<evidence type="ECO:0000256" key="1">
    <source>
        <dbReference type="ARBA" id="ARBA00001973"/>
    </source>
</evidence>
<dbReference type="OrthoDB" id="6132182at2759"/>
<keyword evidence="9" id="KW-0186">Copper</keyword>
<evidence type="ECO:0000256" key="2">
    <source>
        <dbReference type="ARBA" id="ARBA00004573"/>
    </source>
</evidence>
<keyword evidence="19" id="KW-1185">Reference proteome</keyword>
<dbReference type="InterPro" id="IPR002227">
    <property type="entry name" value="Tyrosinase_Cu-bd"/>
</dbReference>
<feature type="chain" id="PRO_5027966622" description="Tyrosinase" evidence="17">
    <location>
        <begin position="23"/>
        <end position="518"/>
    </location>
</feature>
<keyword evidence="13" id="KW-0325">Glycoprotein</keyword>
<accession>A0A6P4ZCR3</accession>
<dbReference type="SUPFAM" id="SSF48056">
    <property type="entry name" value="Di-copper centre-containing domain"/>
    <property type="match status" value="1"/>
</dbReference>
<protein>
    <recommendedName>
        <fullName evidence="14">Tyrosinase</fullName>
        <ecNumber evidence="4">1.14.18.1</ecNumber>
    </recommendedName>
    <alternativeName>
        <fullName evidence="15">Monophenol monooxygenase</fullName>
    </alternativeName>
</protein>
<evidence type="ECO:0000256" key="14">
    <source>
        <dbReference type="ARBA" id="ARBA00039304"/>
    </source>
</evidence>
<dbReference type="InterPro" id="IPR050316">
    <property type="entry name" value="Tyrosinase/Hemocyanin"/>
</dbReference>
<dbReference type="Proteomes" id="UP000515135">
    <property type="component" value="Unplaced"/>
</dbReference>
<dbReference type="PANTHER" id="PTHR11474:SF124">
    <property type="entry name" value="TYROSINASE"/>
    <property type="match status" value="1"/>
</dbReference>
<dbReference type="PANTHER" id="PTHR11474">
    <property type="entry name" value="TYROSINASE FAMILY MEMBER"/>
    <property type="match status" value="1"/>
</dbReference>
<comment type="similarity">
    <text evidence="3">Belongs to the tyrosinase family.</text>
</comment>
<dbReference type="Gene3D" id="1.10.1280.10">
    <property type="entry name" value="Di-copper center containing domain from catechol oxidase"/>
    <property type="match status" value="1"/>
</dbReference>
<keyword evidence="10" id="KW-0503">Monooxygenase</keyword>
<dbReference type="GO" id="GO:0031410">
    <property type="term" value="C:cytoplasmic vesicle"/>
    <property type="evidence" value="ECO:0007669"/>
    <property type="project" value="UniProtKB-ARBA"/>
</dbReference>
<evidence type="ECO:0000256" key="15">
    <source>
        <dbReference type="ARBA" id="ARBA00042251"/>
    </source>
</evidence>
<dbReference type="GO" id="GO:0046872">
    <property type="term" value="F:metal ion binding"/>
    <property type="evidence" value="ECO:0007669"/>
    <property type="project" value="UniProtKB-KW"/>
</dbReference>
<dbReference type="InterPro" id="IPR008922">
    <property type="entry name" value="Di-copper_centre_dom_sf"/>
</dbReference>
<dbReference type="GO" id="GO:0043473">
    <property type="term" value="P:pigmentation"/>
    <property type="evidence" value="ECO:0007669"/>
    <property type="project" value="TreeGrafter"/>
</dbReference>
<comment type="cofactor">
    <cofactor evidence="1">
        <name>Cu(2+)</name>
        <dbReference type="ChEBI" id="CHEBI:29036"/>
    </cofactor>
</comment>
<evidence type="ECO:0000256" key="11">
    <source>
        <dbReference type="ARBA" id="ARBA00023101"/>
    </source>
</evidence>
<proteinExistence type="inferred from homology"/>
<dbReference type="Pfam" id="PF00264">
    <property type="entry name" value="Tyrosinase"/>
    <property type="match status" value="1"/>
</dbReference>